<keyword evidence="7" id="KW-1185">Reference proteome</keyword>
<dbReference type="InterPro" id="IPR037396">
    <property type="entry name" value="FMN_HAD"/>
</dbReference>
<feature type="region of interest" description="Disordered" evidence="3">
    <location>
        <begin position="67"/>
        <end position="124"/>
    </location>
</feature>
<gene>
    <name evidence="6" type="ORF">PG991_015497</name>
</gene>
<dbReference type="SUPFAM" id="SSF55856">
    <property type="entry name" value="Cytochrome b5-like heme/steroid binding domain"/>
    <property type="match status" value="1"/>
</dbReference>
<dbReference type="Proteomes" id="UP001396898">
    <property type="component" value="Unassembled WGS sequence"/>
</dbReference>
<keyword evidence="2" id="KW-0560">Oxidoreductase</keyword>
<dbReference type="SUPFAM" id="SSF51395">
    <property type="entry name" value="FMN-linked oxidoreductases"/>
    <property type="match status" value="1"/>
</dbReference>
<comment type="cofactor">
    <cofactor evidence="1">
        <name>FMN</name>
        <dbReference type="ChEBI" id="CHEBI:58210"/>
    </cofactor>
</comment>
<dbReference type="PROSITE" id="PS50255">
    <property type="entry name" value="CYTOCHROME_B5_2"/>
    <property type="match status" value="1"/>
</dbReference>
<proteinExistence type="predicted"/>
<reference evidence="6 7" key="1">
    <citation type="submission" date="2023-01" db="EMBL/GenBank/DDBJ databases">
        <title>Analysis of 21 Apiospora genomes using comparative genomics revels a genus with tremendous synthesis potential of carbohydrate active enzymes and secondary metabolites.</title>
        <authorList>
            <person name="Sorensen T."/>
        </authorList>
    </citation>
    <scope>NUCLEOTIDE SEQUENCE [LARGE SCALE GENOMIC DNA]</scope>
    <source>
        <strain evidence="6 7">CBS 20057</strain>
    </source>
</reference>
<organism evidence="6 7">
    <name type="scientific">Apiospora marii</name>
    <dbReference type="NCBI Taxonomy" id="335849"/>
    <lineage>
        <taxon>Eukaryota</taxon>
        <taxon>Fungi</taxon>
        <taxon>Dikarya</taxon>
        <taxon>Ascomycota</taxon>
        <taxon>Pezizomycotina</taxon>
        <taxon>Sordariomycetes</taxon>
        <taxon>Xylariomycetidae</taxon>
        <taxon>Amphisphaeriales</taxon>
        <taxon>Apiosporaceae</taxon>
        <taxon>Apiospora</taxon>
    </lineage>
</organism>
<dbReference type="PANTHER" id="PTHR10578">
    <property type="entry name" value="S -2-HYDROXY-ACID OXIDASE-RELATED"/>
    <property type="match status" value="1"/>
</dbReference>
<protein>
    <submittedName>
        <fullName evidence="6">Uncharacterized protein</fullName>
    </submittedName>
</protein>
<evidence type="ECO:0000259" key="5">
    <source>
        <dbReference type="PROSITE" id="PS51349"/>
    </source>
</evidence>
<feature type="compositionally biased region" description="Low complexity" evidence="3">
    <location>
        <begin position="91"/>
        <end position="114"/>
    </location>
</feature>
<evidence type="ECO:0000259" key="4">
    <source>
        <dbReference type="PROSITE" id="PS50255"/>
    </source>
</evidence>
<dbReference type="EMBL" id="JAQQWI010000022">
    <property type="protein sequence ID" value="KAK7996030.1"/>
    <property type="molecule type" value="Genomic_DNA"/>
</dbReference>
<evidence type="ECO:0000256" key="1">
    <source>
        <dbReference type="ARBA" id="ARBA00001917"/>
    </source>
</evidence>
<dbReference type="PANTHER" id="PTHR10578:SF104">
    <property type="entry name" value="CYTOCHROME B2, MITOCHONDRIAL-RELATED"/>
    <property type="match status" value="1"/>
</dbReference>
<feature type="compositionally biased region" description="Polar residues" evidence="3">
    <location>
        <begin position="81"/>
        <end position="90"/>
    </location>
</feature>
<dbReference type="Pfam" id="PF00173">
    <property type="entry name" value="Cyt-b5"/>
    <property type="match status" value="1"/>
</dbReference>
<accession>A0ABR1R1X3</accession>
<dbReference type="SMART" id="SM01117">
    <property type="entry name" value="Cyt-b5"/>
    <property type="match status" value="1"/>
</dbReference>
<feature type="domain" description="FMN hydroxy acid dehydrogenase" evidence="5">
    <location>
        <begin position="121"/>
        <end position="484"/>
    </location>
</feature>
<dbReference type="PROSITE" id="PS51349">
    <property type="entry name" value="FMN_HYDROXY_ACID_DH_2"/>
    <property type="match status" value="1"/>
</dbReference>
<dbReference type="Gene3D" id="3.20.20.70">
    <property type="entry name" value="Aldolase class I"/>
    <property type="match status" value="1"/>
</dbReference>
<feature type="domain" description="Cytochrome b5 heme-binding" evidence="4">
    <location>
        <begin position="2"/>
        <end position="79"/>
    </location>
</feature>
<sequence>MAPKIDAADIERHASPDDCWVVVNGRVYDLTKFAPEHPGGADIIYTWAGKDASGIYNEYHTPQRIESELPASEKLGDLDESTVTETWRQRSSPQAPPAAAAAAAADAARASPSSGEERGPPPLSALINLRDFEETFERHGSAKSHAYISGASNDLLTLRANARDWQRLWFRPRILRNVGTAATETTMLGQPVSMPVWIAPMGVAKTGGPEAEAALGRGAAAAGIIHCVSTVATLTLEETLAAVSDRQHPFWFQLYVNRNRPKSEEALRRLEWLPQVKAVLVTVDLPVVSKREADERVRAADLGPILADGKPVEGPKGRGAGLASSTGNFIDCTTTWEDLPWIRRCTKLPIVLKGIQSAADAKKALQAGCAGIVVSNHGGRALDNAPSSVLVLLELRRDCPEVFEKMEVYVDGGVRRGSDILKAFCLGARGVGIGRPFQCAIAYGTEGVEHCARILKDELETAMRLCGITDLAQVRGDMSWLNTSELDRMLPPAKEIYPPLRSSWKSLWPKL</sequence>
<evidence type="ECO:0000313" key="6">
    <source>
        <dbReference type="EMBL" id="KAK7996030.1"/>
    </source>
</evidence>
<dbReference type="InterPro" id="IPR013785">
    <property type="entry name" value="Aldolase_TIM"/>
</dbReference>
<dbReference type="Pfam" id="PF01070">
    <property type="entry name" value="FMN_dh"/>
    <property type="match status" value="1"/>
</dbReference>
<evidence type="ECO:0000256" key="3">
    <source>
        <dbReference type="SAM" id="MobiDB-lite"/>
    </source>
</evidence>
<comment type="caution">
    <text evidence="6">The sequence shown here is derived from an EMBL/GenBank/DDBJ whole genome shotgun (WGS) entry which is preliminary data.</text>
</comment>
<dbReference type="InterPro" id="IPR000262">
    <property type="entry name" value="FMN-dep_DH"/>
</dbReference>
<dbReference type="InterPro" id="IPR036400">
    <property type="entry name" value="Cyt_B5-like_heme/steroid_sf"/>
</dbReference>
<evidence type="ECO:0000313" key="7">
    <source>
        <dbReference type="Proteomes" id="UP001396898"/>
    </source>
</evidence>
<name>A0ABR1R1X3_9PEZI</name>
<evidence type="ECO:0000256" key="2">
    <source>
        <dbReference type="ARBA" id="ARBA00023002"/>
    </source>
</evidence>
<dbReference type="Gene3D" id="3.10.120.10">
    <property type="entry name" value="Cytochrome b5-like heme/steroid binding domain"/>
    <property type="match status" value="1"/>
</dbReference>
<dbReference type="InterPro" id="IPR001199">
    <property type="entry name" value="Cyt_B5-like_heme/steroid-bd"/>
</dbReference>